<organism evidence="1 2">
    <name type="scientific">Alkalihalophilus pseudofirmus (strain ATCC BAA-2126 / JCM 17055 / OF4)</name>
    <name type="common">Bacillus pseudofirmus</name>
    <dbReference type="NCBI Taxonomy" id="398511"/>
    <lineage>
        <taxon>Bacteria</taxon>
        <taxon>Bacillati</taxon>
        <taxon>Bacillota</taxon>
        <taxon>Bacilli</taxon>
        <taxon>Bacillales</taxon>
        <taxon>Bacillaceae</taxon>
        <taxon>Alkalihalophilus</taxon>
    </lineage>
</organism>
<dbReference type="KEGG" id="bpf:BpOF4_05615"/>
<proteinExistence type="predicted"/>
<gene>
    <name evidence="1" type="primary">radC</name>
    <name evidence="1" type="ordered locus">BpOF4_05615</name>
</gene>
<reference evidence="1 2" key="1">
    <citation type="journal article" date="2011" name="Environ. Microbiol.">
        <title>Genome of alkaliphilic Bacillus pseudofirmus OF4 reveals adaptations that support the ability to grow in an external pH range from 7.5 to 11.4.</title>
        <authorList>
            <person name="Janto B."/>
            <person name="Ahmed A."/>
            <person name="Ito M."/>
            <person name="Liu J."/>
            <person name="Hicks D.B."/>
            <person name="Pagni S."/>
            <person name="Fackelmayer O.J."/>
            <person name="Smith T.A."/>
            <person name="Earl J."/>
            <person name="Elbourne L.D."/>
            <person name="Hassan K."/>
            <person name="Paulsen I.T."/>
            <person name="Kolsto A.B."/>
            <person name="Tourasse N.J."/>
            <person name="Ehrlich G.D."/>
            <person name="Boissy R."/>
            <person name="Ivey D.M."/>
            <person name="Li G."/>
            <person name="Xue Y."/>
            <person name="Ma Y."/>
            <person name="Hu F.Z."/>
            <person name="Krulwich T.A."/>
        </authorList>
    </citation>
    <scope>NUCLEOTIDE SEQUENCE [LARGE SCALE GENOMIC DNA]</scope>
    <source>
        <strain evidence="2">ATCC BAA-2126 / JCM 17055 / OF4</strain>
    </source>
</reference>
<sequence length="95" mass="11409">MRKYDYRKQLQLPLMDVVKEEKSQPAKRVSIVSLKMVRESSMLYKERKVTSPDDTFNLLNPKQAVHCHHPKIVRFCRLITIYLRCCFLLQSNYYV</sequence>
<keyword evidence="2" id="KW-1185">Reference proteome</keyword>
<evidence type="ECO:0000313" key="1">
    <source>
        <dbReference type="EMBL" id="ADC49185.1"/>
    </source>
</evidence>
<dbReference type="EMBL" id="CP001878">
    <property type="protein sequence ID" value="ADC49185.1"/>
    <property type="molecule type" value="Genomic_DNA"/>
</dbReference>
<evidence type="ECO:0000313" key="2">
    <source>
        <dbReference type="Proteomes" id="UP000001544"/>
    </source>
</evidence>
<name>D3FYG2_ALKPO</name>
<dbReference type="AlphaFoldDB" id="D3FYG2"/>
<dbReference type="STRING" id="398511.BpOF4_05615"/>
<dbReference type="Proteomes" id="UP000001544">
    <property type="component" value="Chromosome"/>
</dbReference>
<accession>D3FYG2</accession>
<dbReference type="HOGENOM" id="CLU_2367010_0_0_9"/>
<protein>
    <submittedName>
        <fullName evidence="1">DNA repair protein RadC</fullName>
    </submittedName>
</protein>